<dbReference type="InterPro" id="IPR012349">
    <property type="entry name" value="Split_barrel_FMN-bd"/>
</dbReference>
<evidence type="ECO:0000313" key="3">
    <source>
        <dbReference type="Proteomes" id="UP000198859"/>
    </source>
</evidence>
<keyword evidence="3" id="KW-1185">Reference proteome</keyword>
<proteinExistence type="predicted"/>
<sequence length="230" mass="24424">MAAADLPSTPPLSSTPRTRITRLRERGRTDRQALHDLLADGLVAHVGVVREGRPVVVPSAYAVDPQGPDEAGSLYLHGSVGAGWLGRMDGAEVCVTVTELDGLVLARSAFHHSMNYRSAVVLGRARLVTDAAERLRALDAVVDQVVPGRAATLRPMTRKELAATVVLAVPLAEASVKERAGDAGDDDEDVAAGTWAGTLPLRRACDGVVSNPDSHDRVPDDVRRRAAHWA</sequence>
<dbReference type="Gene3D" id="2.30.110.10">
    <property type="entry name" value="Electron Transport, Fmn-binding Protein, Chain A"/>
    <property type="match status" value="1"/>
</dbReference>
<evidence type="ECO:0008006" key="4">
    <source>
        <dbReference type="Google" id="ProtNLM"/>
    </source>
</evidence>
<gene>
    <name evidence="2" type="ORF">SAMN04488570_0316</name>
</gene>
<dbReference type="RefSeq" id="WP_091725355.1">
    <property type="nucleotide sequence ID" value="NZ_LT629757.1"/>
</dbReference>
<dbReference type="OrthoDB" id="116031at2"/>
<dbReference type="InterPro" id="IPR024747">
    <property type="entry name" value="Pyridox_Oxase-rel"/>
</dbReference>
<protein>
    <recommendedName>
        <fullName evidence="4">Nitroimidazol reductase NimA, pyridoxamine 5'-phosphate oxidase superfamily</fullName>
    </recommendedName>
</protein>
<evidence type="ECO:0000313" key="2">
    <source>
        <dbReference type="EMBL" id="SDR76669.1"/>
    </source>
</evidence>
<dbReference type="PANTHER" id="PTHR34071">
    <property type="entry name" value="5-NITROIMIDAZOLE ANTIBIOTICS RESISTANCE PROTEIN, NIMA-FAMILY-RELATED PROTEIN-RELATED"/>
    <property type="match status" value="1"/>
</dbReference>
<evidence type="ECO:0000256" key="1">
    <source>
        <dbReference type="SAM" id="MobiDB-lite"/>
    </source>
</evidence>
<feature type="region of interest" description="Disordered" evidence="1">
    <location>
        <begin position="208"/>
        <end position="230"/>
    </location>
</feature>
<accession>A0A1H1LSB2</accession>
<dbReference type="Pfam" id="PF12900">
    <property type="entry name" value="Pyridox_ox_2"/>
    <property type="match status" value="1"/>
</dbReference>
<dbReference type="AlphaFoldDB" id="A0A1H1LSB2"/>
<dbReference type="PANTHER" id="PTHR34071:SF2">
    <property type="entry name" value="FLAVIN-NUCLEOTIDE-BINDING PROTEIN"/>
    <property type="match status" value="1"/>
</dbReference>
<dbReference type="STRING" id="642780.SAMN04488570_0316"/>
<reference evidence="3" key="1">
    <citation type="submission" date="2016-10" db="EMBL/GenBank/DDBJ databases">
        <authorList>
            <person name="Varghese N."/>
            <person name="Submissions S."/>
        </authorList>
    </citation>
    <scope>NUCLEOTIDE SEQUENCE [LARGE SCALE GENOMIC DNA]</scope>
    <source>
        <strain evidence="3">DSM 22127</strain>
    </source>
</reference>
<feature type="compositionally biased region" description="Basic and acidic residues" evidence="1">
    <location>
        <begin position="213"/>
        <end position="224"/>
    </location>
</feature>
<dbReference type="SUPFAM" id="SSF50475">
    <property type="entry name" value="FMN-binding split barrel"/>
    <property type="match status" value="1"/>
</dbReference>
<name>A0A1H1LSB2_9ACTN</name>
<dbReference type="Proteomes" id="UP000198859">
    <property type="component" value="Chromosome I"/>
</dbReference>
<organism evidence="2 3">
    <name type="scientific">Nocardioides scoriae</name>
    <dbReference type="NCBI Taxonomy" id="642780"/>
    <lineage>
        <taxon>Bacteria</taxon>
        <taxon>Bacillati</taxon>
        <taxon>Actinomycetota</taxon>
        <taxon>Actinomycetes</taxon>
        <taxon>Propionibacteriales</taxon>
        <taxon>Nocardioidaceae</taxon>
        <taxon>Nocardioides</taxon>
    </lineage>
</organism>
<dbReference type="EMBL" id="LT629757">
    <property type="protein sequence ID" value="SDR76669.1"/>
    <property type="molecule type" value="Genomic_DNA"/>
</dbReference>